<dbReference type="InterPro" id="IPR024687">
    <property type="entry name" value="MMS19_C"/>
</dbReference>
<dbReference type="InterPro" id="IPR029240">
    <property type="entry name" value="MMS19_N"/>
</dbReference>
<dbReference type="Proteomes" id="UP000813444">
    <property type="component" value="Unassembled WGS sequence"/>
</dbReference>
<evidence type="ECO:0000259" key="5">
    <source>
        <dbReference type="Pfam" id="PF12460"/>
    </source>
</evidence>
<dbReference type="PANTHER" id="PTHR12891:SF0">
    <property type="entry name" value="MMS19 NUCLEOTIDE EXCISION REPAIR PROTEIN HOMOLOG"/>
    <property type="match status" value="1"/>
</dbReference>
<dbReference type="InterPro" id="IPR016024">
    <property type="entry name" value="ARM-type_fold"/>
</dbReference>
<evidence type="ECO:0000313" key="7">
    <source>
        <dbReference type="EMBL" id="KAH7326357.1"/>
    </source>
</evidence>
<comment type="subcellular location">
    <subcellularLocation>
        <location evidence="1 4">Nucleus</location>
    </subcellularLocation>
</comment>
<dbReference type="InterPro" id="IPR039920">
    <property type="entry name" value="MMS19"/>
</dbReference>
<keyword evidence="4" id="KW-0234">DNA repair</keyword>
<feature type="domain" description="MMS19 N-terminal" evidence="6">
    <location>
        <begin position="59"/>
        <end position="320"/>
    </location>
</feature>
<evidence type="ECO:0000256" key="3">
    <source>
        <dbReference type="ARBA" id="ARBA00023242"/>
    </source>
</evidence>
<dbReference type="EMBL" id="JAGPNK010000002">
    <property type="protein sequence ID" value="KAH7326357.1"/>
    <property type="molecule type" value="Genomic_DNA"/>
</dbReference>
<dbReference type="OrthoDB" id="342900at2759"/>
<feature type="domain" description="MMS19 C-terminal" evidence="5">
    <location>
        <begin position="748"/>
        <end position="1093"/>
    </location>
</feature>
<dbReference type="PANTHER" id="PTHR12891">
    <property type="entry name" value="DNA REPAIR/TRANSCRIPTION PROTEIN MET18/MMS19"/>
    <property type="match status" value="1"/>
</dbReference>
<reference evidence="7" key="1">
    <citation type="journal article" date="2021" name="Nat. Commun.">
        <title>Genetic determinants of endophytism in the Arabidopsis root mycobiome.</title>
        <authorList>
            <person name="Mesny F."/>
            <person name="Miyauchi S."/>
            <person name="Thiergart T."/>
            <person name="Pickel B."/>
            <person name="Atanasova L."/>
            <person name="Karlsson M."/>
            <person name="Huettel B."/>
            <person name="Barry K.W."/>
            <person name="Haridas S."/>
            <person name="Chen C."/>
            <person name="Bauer D."/>
            <person name="Andreopoulos W."/>
            <person name="Pangilinan J."/>
            <person name="LaButti K."/>
            <person name="Riley R."/>
            <person name="Lipzen A."/>
            <person name="Clum A."/>
            <person name="Drula E."/>
            <person name="Henrissat B."/>
            <person name="Kohler A."/>
            <person name="Grigoriev I.V."/>
            <person name="Martin F.M."/>
            <person name="Hacquard S."/>
        </authorList>
    </citation>
    <scope>NUCLEOTIDE SEQUENCE</scope>
    <source>
        <strain evidence="7">MPI-CAGE-CH-0235</strain>
    </source>
</reference>
<comment type="caution">
    <text evidence="7">The sequence shown here is derived from an EMBL/GenBank/DDBJ whole genome shotgun (WGS) entry which is preliminary data.</text>
</comment>
<evidence type="ECO:0000256" key="2">
    <source>
        <dbReference type="ARBA" id="ARBA00022737"/>
    </source>
</evidence>
<dbReference type="Pfam" id="PF14500">
    <property type="entry name" value="MMS19_N"/>
    <property type="match status" value="1"/>
</dbReference>
<name>A0A8K0WWC3_9HYPO</name>
<sequence length="1174" mass="128989">MADFRQLALEFVLADDEKVLANIASTAATELENGPAGTNPVARWVEAVQPWMPGSEAGDDDATARAKALEFLSRTLGYLGQDVLTASQLKLLVKFFGAMFEVDHKAGILASSTALSRIVDMKSFQAQSGNDIIQQVCALKDDFPRQVSGTRLTVYTMLRKLLSHPDVAKDLQRRHGEASTFMRDLVQLCRSERDPDCLMVWFDTLRIFLVRYPASEEALEEVYGCFKSYFPITLPRTSQSGVTPEELKLQLRHCFSSSSLLAKHVFPFLLGKVDQGDAITVNVKLDIFRTMKACIDNYANAEQSIYPYVNQIWGSLKYEVRNGEIEDTIWATLEVLKSLTVRLSGDALRDYTMNVSRECVNDFSNATFTASSGRLLVGILSASTNAFTLMVSPTITHIKDNLRHRKSPSHSRDLLKILHVVLETRLLLSETNMTEQEVKDFVAVDVAFKSLYEDVYKGPVGLGSKDNLSDEDMKIATQAVQGAGALICQRAARSTVVLDAPGDSRPPLLLPNQTCSDICDALFSIISHSTTETSRGDISDELVNETSKSLQRAAMAYGQCYQPLVDKAMKLIRSQWTEKGADAASTVQDLCFLLAFLGCSEIHKKPASGLDHFLYFVQSMMSELFASIAAGAHPRIWCAIVAGLQTAVRYLNDACLVRDPYKETPFQGQWPYNIIDKYPVLAQLEGMEATVPTGTDDSSPVGTASVGDVRNEALLIGLFVVKQLYRRALTIGPDTGSNGKTLMLREDTAKSDSAARLRYLHLIATFAGFICHEMSESQQHYIRAENFAINLFYEEHIAVPQRSNDSNDMQGVESASSDWAWLLTSELNALSLGILEVLRPQAVARLFDAGVAQEIISTAISSTFTSSDPATASINRAILTVLSNRFKVESLEALISDIEQHAASSLKAISTSDSSAISQVTSLFAIANGMIRRGDGRRAPNILQLLREAPSQHATGYRLARRLEMVVAPQSFLSKENYAVVKPLWMQKAYMELVKPMLAVATGADAARQEPLVKTSHAIGVLSLVKHMDFSIFEEDVDEIIRISIMTAQNLGIGPDTEAALEVLKKTLSDASEKAQSHLRSLVNVCIQSFSTRVSSSQRPEWVPEDYEGGQSSVACGKLALEILGAMPSLFEAPQLLPFAAVVSKELTVGCGYHVRELRKLARLARAAWAGLKA</sequence>
<comment type="function">
    <text evidence="4">Key component of the cytosolic iron-sulfur protein assembly (CIA) complex, a multiprotein complex that mediates the incorporation of iron-sulfur cluster into apoproteins specifically involved in DNA metabolism and genomic integrity. In the CIA complex, MMS19 acts as an adapter between early-acting CIA components and a subset of cellular target iron-sulfur proteins.</text>
</comment>
<comment type="similarity">
    <text evidence="4">Belongs to the MET18/MMS19 family.</text>
</comment>
<proteinExistence type="inferred from homology"/>
<evidence type="ECO:0000256" key="4">
    <source>
        <dbReference type="RuleBase" id="RU367072"/>
    </source>
</evidence>
<evidence type="ECO:0000313" key="8">
    <source>
        <dbReference type="Proteomes" id="UP000813444"/>
    </source>
</evidence>
<dbReference type="SUPFAM" id="SSF48371">
    <property type="entry name" value="ARM repeat"/>
    <property type="match status" value="1"/>
</dbReference>
<dbReference type="GO" id="GO:0016226">
    <property type="term" value="P:iron-sulfur cluster assembly"/>
    <property type="evidence" value="ECO:0007669"/>
    <property type="project" value="UniProtKB-UniRule"/>
</dbReference>
<dbReference type="GO" id="GO:0051604">
    <property type="term" value="P:protein maturation"/>
    <property type="evidence" value="ECO:0007669"/>
    <property type="project" value="UniProtKB-UniRule"/>
</dbReference>
<keyword evidence="4" id="KW-0227">DNA damage</keyword>
<protein>
    <recommendedName>
        <fullName evidence="4">MMS19 nucleotide excision repair protein</fullName>
    </recommendedName>
</protein>
<evidence type="ECO:0000256" key="1">
    <source>
        <dbReference type="ARBA" id="ARBA00004123"/>
    </source>
</evidence>
<keyword evidence="8" id="KW-1185">Reference proteome</keyword>
<accession>A0A8K0WWC3</accession>
<dbReference type="Pfam" id="PF12460">
    <property type="entry name" value="MMS19_C"/>
    <property type="match status" value="1"/>
</dbReference>
<dbReference type="AlphaFoldDB" id="A0A8K0WWC3"/>
<keyword evidence="3 4" id="KW-0539">Nucleus</keyword>
<keyword evidence="2" id="KW-0677">Repeat</keyword>
<dbReference type="GO" id="GO:0006281">
    <property type="term" value="P:DNA repair"/>
    <property type="evidence" value="ECO:0007669"/>
    <property type="project" value="UniProtKB-UniRule"/>
</dbReference>
<gene>
    <name evidence="7" type="ORF">B0I35DRAFT_387315</name>
</gene>
<dbReference type="GO" id="GO:0005634">
    <property type="term" value="C:nucleus"/>
    <property type="evidence" value="ECO:0007669"/>
    <property type="project" value="UniProtKB-SubCell"/>
</dbReference>
<dbReference type="GO" id="GO:0097361">
    <property type="term" value="C:cytosolic [4Fe-4S] assembly targeting complex"/>
    <property type="evidence" value="ECO:0007669"/>
    <property type="project" value="UniProtKB-UniRule"/>
</dbReference>
<organism evidence="7 8">
    <name type="scientific">Stachybotrys elegans</name>
    <dbReference type="NCBI Taxonomy" id="80388"/>
    <lineage>
        <taxon>Eukaryota</taxon>
        <taxon>Fungi</taxon>
        <taxon>Dikarya</taxon>
        <taxon>Ascomycota</taxon>
        <taxon>Pezizomycotina</taxon>
        <taxon>Sordariomycetes</taxon>
        <taxon>Hypocreomycetidae</taxon>
        <taxon>Hypocreales</taxon>
        <taxon>Stachybotryaceae</taxon>
        <taxon>Stachybotrys</taxon>
    </lineage>
</organism>
<evidence type="ECO:0000259" key="6">
    <source>
        <dbReference type="Pfam" id="PF14500"/>
    </source>
</evidence>